<keyword evidence="2" id="KW-1185">Reference proteome</keyword>
<organism evidence="1 2">
    <name type="scientific">Colocasia esculenta</name>
    <name type="common">Wild taro</name>
    <name type="synonym">Arum esculentum</name>
    <dbReference type="NCBI Taxonomy" id="4460"/>
    <lineage>
        <taxon>Eukaryota</taxon>
        <taxon>Viridiplantae</taxon>
        <taxon>Streptophyta</taxon>
        <taxon>Embryophyta</taxon>
        <taxon>Tracheophyta</taxon>
        <taxon>Spermatophyta</taxon>
        <taxon>Magnoliopsida</taxon>
        <taxon>Liliopsida</taxon>
        <taxon>Araceae</taxon>
        <taxon>Aroideae</taxon>
        <taxon>Colocasieae</taxon>
        <taxon>Colocasia</taxon>
    </lineage>
</organism>
<comment type="caution">
    <text evidence="1">The sequence shown here is derived from an EMBL/GenBank/DDBJ whole genome shotgun (WGS) entry which is preliminary data.</text>
</comment>
<dbReference type="Proteomes" id="UP000652761">
    <property type="component" value="Unassembled WGS sequence"/>
</dbReference>
<protein>
    <submittedName>
        <fullName evidence="1">Uncharacterized protein</fullName>
    </submittedName>
</protein>
<proteinExistence type="predicted"/>
<dbReference type="EMBL" id="NMUH01001163">
    <property type="protein sequence ID" value="MQL89612.1"/>
    <property type="molecule type" value="Genomic_DNA"/>
</dbReference>
<evidence type="ECO:0000313" key="2">
    <source>
        <dbReference type="Proteomes" id="UP000652761"/>
    </source>
</evidence>
<accession>A0A843UTQ7</accession>
<name>A0A843UTQ7_COLES</name>
<reference evidence="1" key="1">
    <citation type="submission" date="2017-07" db="EMBL/GenBank/DDBJ databases">
        <title>Taro Niue Genome Assembly and Annotation.</title>
        <authorList>
            <person name="Atibalentja N."/>
            <person name="Keating K."/>
            <person name="Fields C.J."/>
        </authorList>
    </citation>
    <scope>NUCLEOTIDE SEQUENCE</scope>
    <source>
        <strain evidence="1">Niue_2</strain>
        <tissue evidence="1">Leaf</tissue>
    </source>
</reference>
<sequence length="72" mass="8360">MAKRFSPRRCEEEYKVAVWVKDSDFRKDHATSSCGVMIFLALGPSCSAKCECNRDEMMQKLVEENEILRKQV</sequence>
<gene>
    <name evidence="1" type="ORF">Taro_022192</name>
</gene>
<evidence type="ECO:0000313" key="1">
    <source>
        <dbReference type="EMBL" id="MQL89612.1"/>
    </source>
</evidence>
<dbReference type="AlphaFoldDB" id="A0A843UTQ7"/>